<keyword evidence="4 6" id="KW-0689">Ribosomal protein</keyword>
<dbReference type="NCBIfam" id="NF004359">
    <property type="entry name" value="PRK05738.1-3"/>
    <property type="match status" value="1"/>
</dbReference>
<reference evidence="7" key="1">
    <citation type="journal article" date="2020" name="mSystems">
        <title>Genome- and Community-Level Interaction Insights into Carbon Utilization and Element Cycling Functions of Hydrothermarchaeota in Hydrothermal Sediment.</title>
        <authorList>
            <person name="Zhou Z."/>
            <person name="Liu Y."/>
            <person name="Xu W."/>
            <person name="Pan J."/>
            <person name="Luo Z.H."/>
            <person name="Li M."/>
        </authorList>
    </citation>
    <scope>NUCLEOTIDE SEQUENCE [LARGE SCALE GENOMIC DNA]</scope>
    <source>
        <strain evidence="7">SpSt-906</strain>
    </source>
</reference>
<sequence>MLSPREIIIRPISTEKSARLKEYRQYTFQVNKKASKTEIKRAVEEIFKVKVEKVRVINMRGKPRRMGIFSGRTSSWKKAIVSLKEGERIESLEV</sequence>
<dbReference type="InterPro" id="IPR013025">
    <property type="entry name" value="Ribosomal_uL23-like"/>
</dbReference>
<dbReference type="EMBL" id="DTMQ01000014">
    <property type="protein sequence ID" value="HGE98868.1"/>
    <property type="molecule type" value="Genomic_DNA"/>
</dbReference>
<organism evidence="7">
    <name type="scientific">candidate division WOR-3 bacterium</name>
    <dbReference type="NCBI Taxonomy" id="2052148"/>
    <lineage>
        <taxon>Bacteria</taxon>
        <taxon>Bacteria division WOR-3</taxon>
    </lineage>
</organism>
<dbReference type="AlphaFoldDB" id="A0A7C3UQP4"/>
<dbReference type="GO" id="GO:1990904">
    <property type="term" value="C:ribonucleoprotein complex"/>
    <property type="evidence" value="ECO:0007669"/>
    <property type="project" value="UniProtKB-KW"/>
</dbReference>
<dbReference type="Pfam" id="PF00276">
    <property type="entry name" value="Ribosomal_L23"/>
    <property type="match status" value="1"/>
</dbReference>
<dbReference type="SUPFAM" id="SSF54189">
    <property type="entry name" value="Ribosomal proteins S24e, L23 and L15e"/>
    <property type="match status" value="1"/>
</dbReference>
<comment type="subunit">
    <text evidence="6">Part of the 50S ribosomal subunit. Contacts protein L29, and trigger factor when it is bound to the ribosome.</text>
</comment>
<name>A0A7C3UQP4_UNCW3</name>
<dbReference type="NCBIfam" id="NF004366">
    <property type="entry name" value="PRK05738.3-2"/>
    <property type="match status" value="1"/>
</dbReference>
<dbReference type="PANTHER" id="PTHR11620">
    <property type="entry name" value="60S RIBOSOMAL PROTEIN L23A"/>
    <property type="match status" value="1"/>
</dbReference>
<comment type="similarity">
    <text evidence="1 6">Belongs to the universal ribosomal protein uL23 family.</text>
</comment>
<evidence type="ECO:0000256" key="1">
    <source>
        <dbReference type="ARBA" id="ARBA00006700"/>
    </source>
</evidence>
<protein>
    <recommendedName>
        <fullName evidence="6">Large ribosomal subunit protein uL23</fullName>
    </recommendedName>
</protein>
<proteinExistence type="inferred from homology"/>
<dbReference type="GO" id="GO:0019843">
    <property type="term" value="F:rRNA binding"/>
    <property type="evidence" value="ECO:0007669"/>
    <property type="project" value="UniProtKB-UniRule"/>
</dbReference>
<evidence type="ECO:0000256" key="3">
    <source>
        <dbReference type="ARBA" id="ARBA00022884"/>
    </source>
</evidence>
<gene>
    <name evidence="6" type="primary">rplW</name>
    <name evidence="7" type="ORF">ENX07_02185</name>
</gene>
<dbReference type="NCBIfam" id="NF004363">
    <property type="entry name" value="PRK05738.2-4"/>
    <property type="match status" value="1"/>
</dbReference>
<dbReference type="Gene3D" id="3.30.70.330">
    <property type="match status" value="1"/>
</dbReference>
<keyword evidence="2 6" id="KW-0699">rRNA-binding</keyword>
<evidence type="ECO:0000256" key="4">
    <source>
        <dbReference type="ARBA" id="ARBA00022980"/>
    </source>
</evidence>
<evidence type="ECO:0000256" key="2">
    <source>
        <dbReference type="ARBA" id="ARBA00022730"/>
    </source>
</evidence>
<comment type="function">
    <text evidence="6">One of the early assembly proteins it binds 23S rRNA. One of the proteins that surrounds the polypeptide exit tunnel on the outside of the ribosome. Forms the main docking site for trigger factor binding to the ribosome.</text>
</comment>
<evidence type="ECO:0000313" key="7">
    <source>
        <dbReference type="EMBL" id="HGE98868.1"/>
    </source>
</evidence>
<accession>A0A7C3UQP4</accession>
<dbReference type="GO" id="GO:0003735">
    <property type="term" value="F:structural constituent of ribosome"/>
    <property type="evidence" value="ECO:0007669"/>
    <property type="project" value="InterPro"/>
</dbReference>
<keyword evidence="5 6" id="KW-0687">Ribonucleoprotein</keyword>
<dbReference type="InterPro" id="IPR012678">
    <property type="entry name" value="Ribosomal_uL23/eL15/eS24_sf"/>
</dbReference>
<dbReference type="GO" id="GO:0005840">
    <property type="term" value="C:ribosome"/>
    <property type="evidence" value="ECO:0007669"/>
    <property type="project" value="UniProtKB-KW"/>
</dbReference>
<dbReference type="InterPro" id="IPR012677">
    <property type="entry name" value="Nucleotide-bd_a/b_plait_sf"/>
</dbReference>
<evidence type="ECO:0000256" key="5">
    <source>
        <dbReference type="ARBA" id="ARBA00023274"/>
    </source>
</evidence>
<evidence type="ECO:0000256" key="6">
    <source>
        <dbReference type="HAMAP-Rule" id="MF_01369"/>
    </source>
</evidence>
<keyword evidence="3 6" id="KW-0694">RNA-binding</keyword>
<dbReference type="FunFam" id="3.30.70.330:FF:000001">
    <property type="entry name" value="50S ribosomal protein L23"/>
    <property type="match status" value="1"/>
</dbReference>
<dbReference type="HAMAP" id="MF_01369_B">
    <property type="entry name" value="Ribosomal_uL23_B"/>
    <property type="match status" value="1"/>
</dbReference>
<dbReference type="GO" id="GO:0006412">
    <property type="term" value="P:translation"/>
    <property type="evidence" value="ECO:0007669"/>
    <property type="project" value="UniProtKB-UniRule"/>
</dbReference>
<comment type="caution">
    <text evidence="7">The sequence shown here is derived from an EMBL/GenBank/DDBJ whole genome shotgun (WGS) entry which is preliminary data.</text>
</comment>